<gene>
    <name evidence="2" type="ORF">E2C01_095040</name>
</gene>
<organism evidence="2 3">
    <name type="scientific">Portunus trituberculatus</name>
    <name type="common">Swimming crab</name>
    <name type="synonym">Neptunus trituberculatus</name>
    <dbReference type="NCBI Taxonomy" id="210409"/>
    <lineage>
        <taxon>Eukaryota</taxon>
        <taxon>Metazoa</taxon>
        <taxon>Ecdysozoa</taxon>
        <taxon>Arthropoda</taxon>
        <taxon>Crustacea</taxon>
        <taxon>Multicrustacea</taxon>
        <taxon>Malacostraca</taxon>
        <taxon>Eumalacostraca</taxon>
        <taxon>Eucarida</taxon>
        <taxon>Decapoda</taxon>
        <taxon>Pleocyemata</taxon>
        <taxon>Brachyura</taxon>
        <taxon>Eubrachyura</taxon>
        <taxon>Portunoidea</taxon>
        <taxon>Portunidae</taxon>
        <taxon>Portuninae</taxon>
        <taxon>Portunus</taxon>
    </lineage>
</organism>
<name>A0A5B7K4R0_PORTR</name>
<reference evidence="2" key="1">
    <citation type="submission" date="2019-05" db="EMBL/GenBank/DDBJ databases">
        <title>Another draft genome of Portunus trituberculatus and its Hox gene families provides insights of decapod evolution.</title>
        <authorList>
            <person name="Jeong J.-H."/>
            <person name="Song I."/>
            <person name="Kim S."/>
            <person name="Choi T."/>
            <person name="Kim D."/>
            <person name="Ryu S."/>
            <person name="Kim W."/>
        </authorList>
    </citation>
    <scope>NUCLEOTIDE SEQUENCE [LARGE SCALE GENOMIC DNA]</scope>
    <source>
        <tissue evidence="2">Muscle</tissue>
    </source>
</reference>
<feature type="region of interest" description="Disordered" evidence="1">
    <location>
        <begin position="1"/>
        <end position="68"/>
    </location>
</feature>
<sequence>MIATLPVSPTREGKKIETTRGRDHSLKLRESHAVRREGRDAVDPEESPTRRREDRERESRSQVMGEGKVQVDINELIPEIGDVTHGSHRVGHSVVHHCIHGHRY</sequence>
<keyword evidence="3" id="KW-1185">Reference proteome</keyword>
<proteinExistence type="predicted"/>
<evidence type="ECO:0000256" key="1">
    <source>
        <dbReference type="SAM" id="MobiDB-lite"/>
    </source>
</evidence>
<accession>A0A5B7K4R0</accession>
<evidence type="ECO:0000313" key="3">
    <source>
        <dbReference type="Proteomes" id="UP000324222"/>
    </source>
</evidence>
<dbReference type="AlphaFoldDB" id="A0A5B7K4R0"/>
<dbReference type="Proteomes" id="UP000324222">
    <property type="component" value="Unassembled WGS sequence"/>
</dbReference>
<protein>
    <submittedName>
        <fullName evidence="2">Uncharacterized protein</fullName>
    </submittedName>
</protein>
<feature type="compositionally biased region" description="Basic and acidic residues" evidence="1">
    <location>
        <begin position="11"/>
        <end position="60"/>
    </location>
</feature>
<evidence type="ECO:0000313" key="2">
    <source>
        <dbReference type="EMBL" id="MPC99614.1"/>
    </source>
</evidence>
<comment type="caution">
    <text evidence="2">The sequence shown here is derived from an EMBL/GenBank/DDBJ whole genome shotgun (WGS) entry which is preliminary data.</text>
</comment>
<dbReference type="EMBL" id="VSRR010119097">
    <property type="protein sequence ID" value="MPC99614.1"/>
    <property type="molecule type" value="Genomic_DNA"/>
</dbReference>